<dbReference type="GO" id="GO:0055078">
    <property type="term" value="P:sodium ion homeostasis"/>
    <property type="evidence" value="ECO:0000318"/>
    <property type="project" value="GO_Central"/>
</dbReference>
<dbReference type="PANTHER" id="PTHR11827">
    <property type="entry name" value="SOLUTE CARRIER FAMILY 12, CATION COTRANSPORTERS"/>
    <property type="match status" value="1"/>
</dbReference>
<dbReference type="GeneID" id="3565648"/>
<dbReference type="InterPro" id="IPR004841">
    <property type="entry name" value="AA-permease/SLC12A_dom"/>
</dbReference>
<keyword evidence="3 6" id="KW-1133">Transmembrane helix</keyword>
<dbReference type="OrthoDB" id="2020542at2759"/>
<proteinExistence type="evidence at protein level"/>
<reference evidence="9 10" key="1">
    <citation type="journal article" date="1998" name="Science">
        <title>Genome sequence of the nematode C. elegans: a platform for investigating biology.</title>
        <authorList>
            <consortium name="The C. elegans sequencing consortium"/>
            <person name="Sulson J.E."/>
            <person name="Waterston R."/>
        </authorList>
    </citation>
    <scope>NUCLEOTIDE SEQUENCE [LARGE SCALE GENOMIC DNA]</scope>
    <source>
        <strain evidence="9 10">Bristol N2</strain>
    </source>
</reference>
<dbReference type="NCBIfam" id="TIGR00930">
    <property type="entry name" value="2a30"/>
    <property type="match status" value="1"/>
</dbReference>
<keyword evidence="2 6" id="KW-0812">Transmembrane</keyword>
<feature type="domain" description="SLC12A transporter C-terminal" evidence="8">
    <location>
        <begin position="751"/>
        <end position="1235"/>
    </location>
</feature>
<dbReference type="GO" id="GO:0035725">
    <property type="term" value="P:sodium ion transmembrane transport"/>
    <property type="evidence" value="ECO:0000318"/>
    <property type="project" value="GO_Central"/>
</dbReference>
<dbReference type="ExpressionAtlas" id="H8ESD5">
    <property type="expression patterns" value="baseline and differential"/>
</dbReference>
<dbReference type="RefSeq" id="NP_001255790.1">
    <property type="nucleotide sequence ID" value="NM_001268861.4"/>
</dbReference>
<feature type="region of interest" description="Disordered" evidence="5">
    <location>
        <begin position="113"/>
        <end position="144"/>
    </location>
</feature>
<dbReference type="PANTHER" id="PTHR11827:SF103">
    <property type="entry name" value="SODIUM CHLORIDE COTRANSPORTER 69, ISOFORM E"/>
    <property type="match status" value="1"/>
</dbReference>
<name>H8ESD5_CAEEL</name>
<dbReference type="eggNOG" id="KOG2083">
    <property type="taxonomic scope" value="Eukaryota"/>
</dbReference>
<dbReference type="FunFam" id="1.20.1740.10:FF:000022">
    <property type="entry name" value="Bumetanide-sensitive na-k-cl cotransport protein"/>
    <property type="match status" value="1"/>
</dbReference>
<feature type="transmembrane region" description="Helical" evidence="6">
    <location>
        <begin position="667"/>
        <end position="700"/>
    </location>
</feature>
<dbReference type="AlphaFoldDB" id="H8ESD5"/>
<feature type="transmembrane region" description="Helical" evidence="6">
    <location>
        <begin position="244"/>
        <end position="265"/>
    </location>
</feature>
<feature type="compositionally biased region" description="Basic and acidic residues" evidence="5">
    <location>
        <begin position="905"/>
        <end position="916"/>
    </location>
</feature>
<feature type="transmembrane region" description="Helical" evidence="6">
    <location>
        <begin position="323"/>
        <end position="347"/>
    </location>
</feature>
<accession>H8ESD5</accession>
<dbReference type="GO" id="GO:0006884">
    <property type="term" value="P:cell volume homeostasis"/>
    <property type="evidence" value="ECO:0000318"/>
    <property type="project" value="GO_Central"/>
</dbReference>
<feature type="transmembrane region" description="Helical" evidence="6">
    <location>
        <begin position="604"/>
        <end position="628"/>
    </location>
</feature>
<evidence type="ECO:0000313" key="11">
    <source>
        <dbReference type="WormBase" id="Y37A1C.1g"/>
    </source>
</evidence>
<dbReference type="WormBase" id="Y37A1C.1g">
    <property type="protein sequence ID" value="CE47115"/>
    <property type="gene ID" value="WBGene00012543"/>
    <property type="gene designation" value="nkcc-1"/>
</dbReference>
<dbReference type="GO" id="GO:1902476">
    <property type="term" value="P:chloride transmembrane transport"/>
    <property type="evidence" value="ECO:0000318"/>
    <property type="project" value="GO_Central"/>
</dbReference>
<feature type="transmembrane region" description="Helical" evidence="6">
    <location>
        <begin position="399"/>
        <end position="416"/>
    </location>
</feature>
<dbReference type="InterPro" id="IPR004842">
    <property type="entry name" value="SLC12A_fam"/>
</dbReference>
<dbReference type="GO" id="GO:0055064">
    <property type="term" value="P:chloride ion homeostasis"/>
    <property type="evidence" value="ECO:0000318"/>
    <property type="project" value="GO_Central"/>
</dbReference>
<feature type="compositionally biased region" description="Basic and acidic residues" evidence="5">
    <location>
        <begin position="924"/>
        <end position="939"/>
    </location>
</feature>
<keyword evidence="10" id="KW-1185">Reference proteome</keyword>
<sequence>MNGNGENGTDEKQKLLSVVGVVSEEVVEMNRVSSARFQVSKTDEDEKTSDDNLRKLKSGSEPPPPTQNHEAVTLVTRKMSATGRFMVTSDTNPGQLVAEVADELGIDVPIDPPAEKSPASRAKGVHFSVGDKDSGSMSEDGDEKRNITHENQTTFNMKSWRNMKTIEHPPIIDFYRNSIDTDGVFNRPSMAQLIHGKEHKEQDLGFEELNAQHHHLEDSPVHETKNEYRMEKMHAPPSQNRVKFGWIQGVFVRCLLNIFGVMLYLRVSWVSGQAGVGLGSCIVLLASVVTTITALSTCAICTNGDVKGGGAYFLISRSLGPEFGGSIGIIFSIANAVGAAMYIVGFAESFRDVLIDYNIGTIFDGGLWDVRVIGFVTCVILMGIVFIGSEFESKMQLGLLVILLVSIANYVFGSFFPPNEIAMNRGATGYSLDTLQSNFMPHFTENNTFFSVFSVYFPAATGIMAGANISGDLANPQQAIPLGTLLAILVTTIVYLLTVWMTGSTVVAFSNGTEPAVFNNSYFVPPDCTPDCPFGLVSYYQVVEMSSFWGPLITAGIFAATLSSALASLVSAPKVFQAVCKDRLFPRIDYFAKTYGKNEEPKRAYVLGFFLAMGIVAIGDLNVIAPIISNFFLGSYALINYACFDQSFADSPGFRPGFTYYNMWISLVGALLCVFVMFIIDWFSALVTFFCFGAIFMYLLHRKPDVNWGSSTQAHSYKNALSAMIKLSTTEEHVKNYRPQVLVLSGNPASRSCLVDFANNITKGSSLLVCGQVVPYEPSDRVYMVMKRLDENINVWLRKRHLKAFYRAVANSNFRKGAQSLIQLTGIAKMKPNIVLMGFKSNWYKGGPTETNLNEMNEYFGTIQDVFDWNMAMCVLRNGQVGLDFSEAMRNLNLIEPNRLNVPPIEEKEKEKEKTNENSPETVHLIEKDETARTDKSGDDGSSARLSYRGSCRSVEMFQRINAFYINASISINETYVSDENQEDADGDDDNDNDGEESGADDEHQKEDDVELGVIDEQEKRHFSLRRRGSRRHTVEQKALLSSIQRFNRKVKKGTIDVWWLYDDGGLTLLIPHLLAIPKSYLEGARLRIFTISTSSRTMEQEQRGMAALLSKFRIDYSDVYVIADIGKKPRQETMNTWQSVIDPFIAQDGSCPIGMTTKSELSAQRDKTYRQLRAGELLNEHSINADLIVMTLPVPRKGMVSSSLYMSWLEVMTRNLPPVLLVRGNQQSVLTFYS</sequence>
<feature type="transmembrane region" description="Helical" evidence="6">
    <location>
        <begin position="277"/>
        <end position="302"/>
    </location>
</feature>
<dbReference type="GO" id="GO:1990573">
    <property type="term" value="P:potassium ion import across plasma membrane"/>
    <property type="evidence" value="ECO:0000318"/>
    <property type="project" value="GO_Central"/>
</dbReference>
<evidence type="ECO:0000256" key="1">
    <source>
        <dbReference type="ARBA" id="ARBA00004141"/>
    </source>
</evidence>
<dbReference type="InterPro" id="IPR018491">
    <property type="entry name" value="SLC12_C"/>
</dbReference>
<evidence type="ECO:0007829" key="12">
    <source>
        <dbReference type="PeptideAtlas" id="H8ESD5"/>
    </source>
</evidence>
<dbReference type="Gene3D" id="1.20.1740.10">
    <property type="entry name" value="Amino acid/polyamine transporter I"/>
    <property type="match status" value="1"/>
</dbReference>
<dbReference type="GO" id="GO:0016020">
    <property type="term" value="C:membrane"/>
    <property type="evidence" value="ECO:0007669"/>
    <property type="project" value="UniProtKB-SubCell"/>
</dbReference>
<dbReference type="AGR" id="WB:WBGene00012543"/>
<feature type="domain" description="Amino acid permease/ SLC12A" evidence="7">
    <location>
        <begin position="249"/>
        <end position="742"/>
    </location>
</feature>
<protein>
    <submittedName>
        <fullName evidence="9">Solute carrier family 12 member 1</fullName>
    </submittedName>
</protein>
<dbReference type="Bgee" id="WBGene00012543">
    <property type="expression patterns" value="Expressed in germ line (C elegans) and 4 other cell types or tissues"/>
</dbReference>
<feature type="compositionally biased region" description="Polar residues" evidence="5">
    <location>
        <begin position="31"/>
        <end position="40"/>
    </location>
</feature>
<dbReference type="GO" id="GO:0008511">
    <property type="term" value="F:sodium:potassium:chloride symporter activity"/>
    <property type="evidence" value="ECO:0000318"/>
    <property type="project" value="GO_Central"/>
</dbReference>
<comment type="subcellular location">
    <subcellularLocation>
        <location evidence="1">Membrane</location>
        <topology evidence="1">Multi-pass membrane protein</topology>
    </subcellularLocation>
</comment>
<dbReference type="Reactome" id="R-CEL-426117">
    <property type="pathway name" value="Cation-coupled Chloride cotransporters"/>
</dbReference>
<feature type="transmembrane region" description="Helical" evidence="6">
    <location>
        <begin position="479"/>
        <end position="501"/>
    </location>
</feature>
<evidence type="ECO:0000256" key="2">
    <source>
        <dbReference type="ARBA" id="ARBA00022692"/>
    </source>
</evidence>
<dbReference type="CTD" id="3565648"/>
<keyword evidence="4 6" id="KW-0472">Membrane</keyword>
<feature type="region of interest" description="Disordered" evidence="5">
    <location>
        <begin position="980"/>
        <end position="1013"/>
    </location>
</feature>
<evidence type="ECO:0000256" key="4">
    <source>
        <dbReference type="ARBA" id="ARBA00023136"/>
    </source>
</evidence>
<evidence type="ECO:0000256" key="3">
    <source>
        <dbReference type="ARBA" id="ARBA00022989"/>
    </source>
</evidence>
<dbReference type="SMR" id="H8ESD5"/>
<dbReference type="Pfam" id="PF03522">
    <property type="entry name" value="SLC12"/>
    <property type="match status" value="1"/>
</dbReference>
<feature type="region of interest" description="Disordered" evidence="5">
    <location>
        <begin position="903"/>
        <end position="946"/>
    </location>
</feature>
<evidence type="ECO:0000313" key="10">
    <source>
        <dbReference type="Proteomes" id="UP000001940"/>
    </source>
</evidence>
<evidence type="ECO:0000256" key="6">
    <source>
        <dbReference type="SAM" id="Phobius"/>
    </source>
</evidence>
<dbReference type="STRING" id="6239.Y37A1C.1g.1"/>
<evidence type="ECO:0000259" key="8">
    <source>
        <dbReference type="Pfam" id="PF03522"/>
    </source>
</evidence>
<evidence type="ECO:0000259" key="7">
    <source>
        <dbReference type="Pfam" id="PF00324"/>
    </source>
</evidence>
<evidence type="ECO:0000256" key="5">
    <source>
        <dbReference type="SAM" id="MobiDB-lite"/>
    </source>
</evidence>
<dbReference type="PhylomeDB" id="H8ESD5"/>
<dbReference type="PaxDb" id="6239-Y37A1C.1g"/>
<gene>
    <name evidence="9 11" type="primary">nkcc-1</name>
    <name evidence="9" type="ORF">CELE_Y37A1C.1</name>
    <name evidence="11" type="ORF">Y37A1C.1</name>
</gene>
<dbReference type="Proteomes" id="UP000001940">
    <property type="component" value="Chromosome IV"/>
</dbReference>
<dbReference type="FunCoup" id="H8ESD5">
    <property type="interactions" value="466"/>
</dbReference>
<dbReference type="Pfam" id="PF00324">
    <property type="entry name" value="AA_permease"/>
    <property type="match status" value="1"/>
</dbReference>
<feature type="compositionally biased region" description="Basic and acidic residues" evidence="5">
    <location>
        <begin position="41"/>
        <end position="54"/>
    </location>
</feature>
<dbReference type="EMBL" id="BX284604">
    <property type="protein sequence ID" value="CCG28056.1"/>
    <property type="molecule type" value="Genomic_DNA"/>
</dbReference>
<dbReference type="GO" id="GO:0055075">
    <property type="term" value="P:potassium ion homeostasis"/>
    <property type="evidence" value="ECO:0000318"/>
    <property type="project" value="GO_Central"/>
</dbReference>
<organism evidence="9 10">
    <name type="scientific">Caenorhabditis elegans</name>
    <dbReference type="NCBI Taxonomy" id="6239"/>
    <lineage>
        <taxon>Eukaryota</taxon>
        <taxon>Metazoa</taxon>
        <taxon>Ecdysozoa</taxon>
        <taxon>Nematoda</taxon>
        <taxon>Chromadorea</taxon>
        <taxon>Rhabditida</taxon>
        <taxon>Rhabditina</taxon>
        <taxon>Rhabditomorpha</taxon>
        <taxon>Rhabditoidea</taxon>
        <taxon>Rhabditidae</taxon>
        <taxon>Peloderinae</taxon>
        <taxon>Caenorhabditis</taxon>
    </lineage>
</organism>
<keyword evidence="12" id="KW-1267">Proteomics identification</keyword>
<feature type="region of interest" description="Disordered" evidence="5">
    <location>
        <begin position="31"/>
        <end position="71"/>
    </location>
</feature>
<feature type="transmembrane region" description="Helical" evidence="6">
    <location>
        <begin position="367"/>
        <end position="387"/>
    </location>
</feature>
<dbReference type="OMA" id="AFVGMDW"/>
<feature type="transmembrane region" description="Helical" evidence="6">
    <location>
        <begin position="448"/>
        <end position="467"/>
    </location>
</feature>
<feature type="compositionally biased region" description="Acidic residues" evidence="5">
    <location>
        <begin position="980"/>
        <end position="1000"/>
    </location>
</feature>
<dbReference type="InParanoid" id="H8ESD5"/>
<feature type="transmembrane region" description="Helical" evidence="6">
    <location>
        <begin position="548"/>
        <end position="572"/>
    </location>
</feature>
<evidence type="ECO:0000313" key="9">
    <source>
        <dbReference type="EMBL" id="CCG28056.1"/>
    </source>
</evidence>